<evidence type="ECO:0008006" key="5">
    <source>
        <dbReference type="Google" id="ProtNLM"/>
    </source>
</evidence>
<evidence type="ECO:0000313" key="2">
    <source>
        <dbReference type="EMBL" id="KAA8823064.1"/>
    </source>
</evidence>
<dbReference type="OrthoDB" id="3173471at2"/>
<dbReference type="RefSeq" id="WP_150354190.1">
    <property type="nucleotide sequence ID" value="NZ_RZNZ01000014.1"/>
</dbReference>
<keyword evidence="4" id="KW-1185">Reference proteome</keyword>
<dbReference type="Proteomes" id="UP000374630">
    <property type="component" value="Unassembled WGS sequence"/>
</dbReference>
<dbReference type="AlphaFoldDB" id="A0A5J5E1L2"/>
<dbReference type="Gene3D" id="3.40.960.10">
    <property type="entry name" value="VSR Endonuclease"/>
    <property type="match status" value="1"/>
</dbReference>
<protein>
    <recommendedName>
        <fullName evidence="5">DUF559 domain-containing protein</fullName>
    </recommendedName>
</protein>
<evidence type="ECO:0000313" key="1">
    <source>
        <dbReference type="EMBL" id="KAA8818609.1"/>
    </source>
</evidence>
<proteinExistence type="predicted"/>
<dbReference type="EMBL" id="RZOA01000012">
    <property type="protein sequence ID" value="KAA8823064.1"/>
    <property type="molecule type" value="Genomic_DNA"/>
</dbReference>
<evidence type="ECO:0000313" key="4">
    <source>
        <dbReference type="Proteomes" id="UP000374630"/>
    </source>
</evidence>
<accession>A0A5J5E1L2</accession>
<dbReference type="EMBL" id="RZNZ01000014">
    <property type="protein sequence ID" value="KAA8818609.1"/>
    <property type="molecule type" value="Genomic_DNA"/>
</dbReference>
<dbReference type="InterPro" id="IPR011335">
    <property type="entry name" value="Restrct_endonuc-II-like"/>
</dbReference>
<organism evidence="2 3">
    <name type="scientific">Bifidobacterium vespertilionis</name>
    <dbReference type="NCBI Taxonomy" id="2562524"/>
    <lineage>
        <taxon>Bacteria</taxon>
        <taxon>Bacillati</taxon>
        <taxon>Actinomycetota</taxon>
        <taxon>Actinomycetes</taxon>
        <taxon>Bifidobacteriales</taxon>
        <taxon>Bifidobacteriaceae</taxon>
        <taxon>Bifidobacterium</taxon>
    </lineage>
</organism>
<name>A0A5J5E1L2_9BIFI</name>
<gene>
    <name evidence="2" type="ORF">EM848_06825</name>
    <name evidence="1" type="ORF">EMO90_09540</name>
</gene>
<dbReference type="SUPFAM" id="SSF52980">
    <property type="entry name" value="Restriction endonuclease-like"/>
    <property type="match status" value="1"/>
</dbReference>
<evidence type="ECO:0000313" key="3">
    <source>
        <dbReference type="Proteomes" id="UP000345527"/>
    </source>
</evidence>
<sequence length="314" mass="36196">MNTESYSLEALTNLKYQRLNACAELQRRTDRKLVFARSEALELLAIEKPVEPEAERRRKDMDVVVASAGEKTHIEGVRFLRWSGPITTILINRTAECTTPVCTWAHYGAILPLEELVVLGDAMMRRNQHLARAEMGDFIAYLEHARQFSGIRNCKMAVRLMREGTDSSQETRTRLALQRYGLPEPMVNYPVRLDNGRTALLDMAIPELRIAIEYDGAYHRSSSEQVLRDDKRREALERLGWIYIKVTLLDLGDEHSEGELAQRVATACESVLGIPVPLTARMTMREVCDARRTKRKPLWERVPRQRWIARWVHL</sequence>
<comment type="caution">
    <text evidence="2">The sequence shown here is derived from an EMBL/GenBank/DDBJ whole genome shotgun (WGS) entry which is preliminary data.</text>
</comment>
<dbReference type="Proteomes" id="UP000345527">
    <property type="component" value="Unassembled WGS sequence"/>
</dbReference>
<reference evidence="3 4" key="1">
    <citation type="journal article" date="2019" name="Syst. Appl. Microbiol.">
        <title>Characterization of Bifidobacterium species in feaces of the Egyptian fruit bat: Description of B. vespertilionis sp. nov. and B. rousetti sp. nov.</title>
        <authorList>
            <person name="Modesto M."/>
            <person name="Satti M."/>
            <person name="Watanabe K."/>
            <person name="Puglisi E."/>
            <person name="Morelli L."/>
            <person name="Huang C.-H."/>
            <person name="Liou J.-S."/>
            <person name="Miyashita M."/>
            <person name="Tamura T."/>
            <person name="Saito S."/>
            <person name="Mori K."/>
            <person name="Huang L."/>
            <person name="Sciavilla P."/>
            <person name="Sandri C."/>
            <person name="Spiezio C."/>
            <person name="Vitali F."/>
            <person name="Cavalieri D."/>
            <person name="Perpetuini G."/>
            <person name="Tofalo R."/>
            <person name="Bonetti A."/>
            <person name="Arita M."/>
            <person name="Mattarelli P."/>
        </authorList>
    </citation>
    <scope>NUCLEOTIDE SEQUENCE [LARGE SCALE GENOMIC DNA]</scope>
    <source>
        <strain evidence="1 4">RST16</strain>
        <strain evidence="2 3">RST8</strain>
    </source>
</reference>